<gene>
    <name evidence="1" type="ORF">GFK26_20535</name>
</gene>
<reference evidence="1 2" key="1">
    <citation type="submission" date="2019-10" db="EMBL/GenBank/DDBJ databases">
        <title>Complete genome sequence of Variovorax paradoxus 5C-2.</title>
        <authorList>
            <person name="Gogoleva N.E."/>
            <person name="Balkin A.S."/>
        </authorList>
    </citation>
    <scope>NUCLEOTIDE SEQUENCE [LARGE SCALE GENOMIC DNA]</scope>
    <source>
        <strain evidence="1 2">5C-2</strain>
    </source>
</reference>
<proteinExistence type="predicted"/>
<dbReference type="EMBL" id="CP045644">
    <property type="protein sequence ID" value="QFZ84980.1"/>
    <property type="molecule type" value="Genomic_DNA"/>
</dbReference>
<dbReference type="RefSeq" id="WP_153283597.1">
    <property type="nucleotide sequence ID" value="NZ_CP045644.1"/>
</dbReference>
<accession>A0A5Q0M5E2</accession>
<evidence type="ECO:0000313" key="1">
    <source>
        <dbReference type="EMBL" id="QFZ84980.1"/>
    </source>
</evidence>
<evidence type="ECO:0000313" key="2">
    <source>
        <dbReference type="Proteomes" id="UP000326780"/>
    </source>
</evidence>
<sequence length="103" mass="11196">MAQHAITAVHFKDGKMDLVAIHPVVEKEFGSTEFSLGTAQRISVGECAKLVAAGEEVCLARRTENHGWEIVCDVRLLPGGTEFTGVDIADRPNDALQHLPAWD</sequence>
<dbReference type="Proteomes" id="UP000326780">
    <property type="component" value="Chromosome"/>
</dbReference>
<organism evidence="1 2">
    <name type="scientific">Variovorax paradoxus</name>
    <dbReference type="NCBI Taxonomy" id="34073"/>
    <lineage>
        <taxon>Bacteria</taxon>
        <taxon>Pseudomonadati</taxon>
        <taxon>Pseudomonadota</taxon>
        <taxon>Betaproteobacteria</taxon>
        <taxon>Burkholderiales</taxon>
        <taxon>Comamonadaceae</taxon>
        <taxon>Variovorax</taxon>
    </lineage>
</organism>
<protein>
    <submittedName>
        <fullName evidence="1">Uncharacterized protein</fullName>
    </submittedName>
</protein>
<dbReference type="AlphaFoldDB" id="A0A5Q0M5E2"/>
<name>A0A5Q0M5E2_VARPD</name>